<dbReference type="Proteomes" id="UP000827986">
    <property type="component" value="Unassembled WGS sequence"/>
</dbReference>
<dbReference type="AlphaFoldDB" id="A0A9D3XCY0"/>
<feature type="region of interest" description="Disordered" evidence="1">
    <location>
        <begin position="147"/>
        <end position="174"/>
    </location>
</feature>
<sequence>MSEEPHPSKEGAGWHSELELGCGTFSRGVTSSNPGHPALKPDFLFRIERGEQPGVGVQLVSGGLERPPDPCAGYGFFKPDGLFRIEQWEERYMEAQQKLEESKILGSACVASASPPGMPAGHRCAAGFMERGALEGILPQAAGSEAVHSTDGTGLREPCAPRPSLVGTEPLRSQPLSRTGEDRVLLWMVVSAGCDMDLCLQRKFFGVGTLPAPGRLVPR</sequence>
<accession>A0A9D3XCY0</accession>
<evidence type="ECO:0000256" key="1">
    <source>
        <dbReference type="SAM" id="MobiDB-lite"/>
    </source>
</evidence>
<dbReference type="EMBL" id="JAHDVG010000474">
    <property type="protein sequence ID" value="KAH1177326.1"/>
    <property type="molecule type" value="Genomic_DNA"/>
</dbReference>
<evidence type="ECO:0000313" key="2">
    <source>
        <dbReference type="EMBL" id="KAH1177326.1"/>
    </source>
</evidence>
<evidence type="ECO:0000313" key="3">
    <source>
        <dbReference type="Proteomes" id="UP000827986"/>
    </source>
</evidence>
<organism evidence="2 3">
    <name type="scientific">Mauremys mutica</name>
    <name type="common">yellowpond turtle</name>
    <dbReference type="NCBI Taxonomy" id="74926"/>
    <lineage>
        <taxon>Eukaryota</taxon>
        <taxon>Metazoa</taxon>
        <taxon>Chordata</taxon>
        <taxon>Craniata</taxon>
        <taxon>Vertebrata</taxon>
        <taxon>Euteleostomi</taxon>
        <taxon>Archelosauria</taxon>
        <taxon>Testudinata</taxon>
        <taxon>Testudines</taxon>
        <taxon>Cryptodira</taxon>
        <taxon>Durocryptodira</taxon>
        <taxon>Testudinoidea</taxon>
        <taxon>Geoemydidae</taxon>
        <taxon>Geoemydinae</taxon>
        <taxon>Mauremys</taxon>
    </lineage>
</organism>
<comment type="caution">
    <text evidence="2">The sequence shown here is derived from an EMBL/GenBank/DDBJ whole genome shotgun (WGS) entry which is preliminary data.</text>
</comment>
<reference evidence="2" key="1">
    <citation type="submission" date="2021-09" db="EMBL/GenBank/DDBJ databases">
        <title>The genome of Mauremys mutica provides insights into the evolution of semi-aquatic lifestyle.</title>
        <authorList>
            <person name="Gong S."/>
            <person name="Gao Y."/>
        </authorList>
    </citation>
    <scope>NUCLEOTIDE SEQUENCE</scope>
    <source>
        <strain evidence="2">MM-2020</strain>
        <tissue evidence="2">Muscle</tissue>
    </source>
</reference>
<name>A0A9D3XCY0_9SAUR</name>
<keyword evidence="3" id="KW-1185">Reference proteome</keyword>
<proteinExistence type="predicted"/>
<gene>
    <name evidence="2" type="ORF">KIL84_011028</name>
</gene>
<protein>
    <submittedName>
        <fullName evidence="2">Uncharacterized protein</fullName>
    </submittedName>
</protein>